<name>A0ACB5SK13_9PEZI</name>
<evidence type="ECO:0000313" key="1">
    <source>
        <dbReference type="EMBL" id="GME45112.1"/>
    </source>
</evidence>
<dbReference type="Proteomes" id="UP001165186">
    <property type="component" value="Unassembled WGS sequence"/>
</dbReference>
<gene>
    <name evidence="1" type="primary">g7998</name>
    <name evidence="1" type="ORF">NpPPO83_00007998</name>
</gene>
<evidence type="ECO:0000313" key="2">
    <source>
        <dbReference type="Proteomes" id="UP001165186"/>
    </source>
</evidence>
<organism evidence="1 2">
    <name type="scientific">Neofusicoccum parvum</name>
    <dbReference type="NCBI Taxonomy" id="310453"/>
    <lineage>
        <taxon>Eukaryota</taxon>
        <taxon>Fungi</taxon>
        <taxon>Dikarya</taxon>
        <taxon>Ascomycota</taxon>
        <taxon>Pezizomycotina</taxon>
        <taxon>Dothideomycetes</taxon>
        <taxon>Dothideomycetes incertae sedis</taxon>
        <taxon>Botryosphaeriales</taxon>
        <taxon>Botryosphaeriaceae</taxon>
        <taxon>Neofusicoccum</taxon>
    </lineage>
</organism>
<comment type="caution">
    <text evidence="1">The sequence shown here is derived from an EMBL/GenBank/DDBJ whole genome shotgun (WGS) entry which is preliminary data.</text>
</comment>
<proteinExistence type="predicted"/>
<dbReference type="EMBL" id="BSXG01000117">
    <property type="protein sequence ID" value="GME45112.1"/>
    <property type="molecule type" value="Genomic_DNA"/>
</dbReference>
<protein>
    <submittedName>
        <fullName evidence="1">Uncharacterized protein</fullName>
    </submittedName>
</protein>
<sequence>MLGKTILPVLAFLSALFATASAQAQPDYINRNLDTIRKIYDLTVYPRNAPIVSQGASAVPAGLFNENAVGRISPIGNFTGFDDSIEYFFGLAPTPDSNPAGAAIYKAEVVEFTSGCADVASSLVYLRTGTVDNTTGQVDLSKPTTTLSQVAFWKFDEQGAVLNYHAWIPNLQTWTEVGNNIDFDNVVIQKAVTAAICPQIQDRCKGKDQQYSNVVSCIAQLELKPFGSFDEAWGDNVVCRQIHLLLTKTYIAHMLDQMVVVHLIVGLPVHQLTAGVHPQVTIPTSHHMLTSVGSQTTNV</sequence>
<accession>A0ACB5SK13</accession>
<reference evidence="1" key="1">
    <citation type="submission" date="2024-09" db="EMBL/GenBank/DDBJ databases">
        <title>Draft Genome Sequences of Neofusicoccum parvum.</title>
        <authorList>
            <person name="Ashida A."/>
            <person name="Camagna M."/>
            <person name="Tanaka A."/>
            <person name="Takemoto D."/>
        </authorList>
    </citation>
    <scope>NUCLEOTIDE SEQUENCE</scope>
    <source>
        <strain evidence="1">PPO83</strain>
    </source>
</reference>
<keyword evidence="2" id="KW-1185">Reference proteome</keyword>